<evidence type="ECO:0000259" key="3">
    <source>
        <dbReference type="Pfam" id="PF04840"/>
    </source>
</evidence>
<keyword evidence="6" id="KW-1185">Reference proteome</keyword>
<accession>A0ABQ8XGZ9</accession>
<feature type="domain" description="Vps16 N-terminal" evidence="4">
    <location>
        <begin position="5"/>
        <end position="411"/>
    </location>
</feature>
<dbReference type="InterPro" id="IPR016534">
    <property type="entry name" value="VPS16"/>
</dbReference>
<dbReference type="InterPro" id="IPR038132">
    <property type="entry name" value="Vps16_C_sf"/>
</dbReference>
<dbReference type="InterPro" id="IPR036322">
    <property type="entry name" value="WD40_repeat_dom_sf"/>
</dbReference>
<evidence type="ECO:0000256" key="2">
    <source>
        <dbReference type="PIRNR" id="PIRNR007949"/>
    </source>
</evidence>
<comment type="caution">
    <text evidence="5">The sequence shown here is derived from an EMBL/GenBank/DDBJ whole genome shotgun (WGS) entry which is preliminary data.</text>
</comment>
<dbReference type="Pfam" id="PF04840">
    <property type="entry name" value="Vps16_C"/>
    <property type="match status" value="1"/>
</dbReference>
<dbReference type="PIRSF" id="PIRSF007949">
    <property type="entry name" value="VPS16"/>
    <property type="match status" value="1"/>
</dbReference>
<name>A0ABQ8XGZ9_9EUKA</name>
<dbReference type="PANTHER" id="PTHR12811">
    <property type="entry name" value="VACUOLAR PROTEIN SORTING VPS16"/>
    <property type="match status" value="1"/>
</dbReference>
<reference evidence="5" key="1">
    <citation type="submission" date="2022-08" db="EMBL/GenBank/DDBJ databases">
        <title>Novel sulfate-reducing endosymbionts in the free-living metamonad Anaeramoeba.</title>
        <authorList>
            <person name="Jerlstrom-Hultqvist J."/>
            <person name="Cepicka I."/>
            <person name="Gallot-Lavallee L."/>
            <person name="Salas-Leiva D."/>
            <person name="Curtis B.A."/>
            <person name="Zahonova K."/>
            <person name="Pipaliya S."/>
            <person name="Dacks J."/>
            <person name="Roger A.J."/>
        </authorList>
    </citation>
    <scope>NUCLEOTIDE SEQUENCE</scope>
    <source>
        <strain evidence="5">Schooner1</strain>
    </source>
</reference>
<proteinExistence type="inferred from homology"/>
<evidence type="ECO:0000259" key="4">
    <source>
        <dbReference type="Pfam" id="PF04841"/>
    </source>
</evidence>
<dbReference type="Proteomes" id="UP001150062">
    <property type="component" value="Unassembled WGS sequence"/>
</dbReference>
<gene>
    <name evidence="5" type="ORF">M0813_05430</name>
</gene>
<dbReference type="PANTHER" id="PTHR12811:SF0">
    <property type="entry name" value="VACUOLAR PROTEIN SORTING-ASSOCIATED PROTEIN 16 HOMOLOG"/>
    <property type="match status" value="1"/>
</dbReference>
<feature type="domain" description="Vps16 C-terminal" evidence="3">
    <location>
        <begin position="511"/>
        <end position="825"/>
    </location>
</feature>
<comment type="similarity">
    <text evidence="1 2">Belongs to the VPS16 family.</text>
</comment>
<dbReference type="InterPro" id="IPR006925">
    <property type="entry name" value="Vps16_C"/>
</dbReference>
<dbReference type="EMBL" id="JAOAOG010000297">
    <property type="protein sequence ID" value="KAJ6231910.1"/>
    <property type="molecule type" value="Genomic_DNA"/>
</dbReference>
<dbReference type="Pfam" id="PF04841">
    <property type="entry name" value="Vps16_N"/>
    <property type="match status" value="1"/>
</dbReference>
<dbReference type="SUPFAM" id="SSF50978">
    <property type="entry name" value="WD40 repeat-like"/>
    <property type="match status" value="1"/>
</dbReference>
<organism evidence="5 6">
    <name type="scientific">Anaeramoeba flamelloides</name>
    <dbReference type="NCBI Taxonomy" id="1746091"/>
    <lineage>
        <taxon>Eukaryota</taxon>
        <taxon>Metamonada</taxon>
        <taxon>Anaeramoebidae</taxon>
        <taxon>Anaeramoeba</taxon>
    </lineage>
</organism>
<evidence type="ECO:0000256" key="1">
    <source>
        <dbReference type="ARBA" id="ARBA00009250"/>
    </source>
</evidence>
<protein>
    <submittedName>
        <fullName evidence="5">Vacuolar protein sorting vps16</fullName>
    </submittedName>
</protein>
<evidence type="ECO:0000313" key="5">
    <source>
        <dbReference type="EMBL" id="KAJ6231910.1"/>
    </source>
</evidence>
<dbReference type="Gene3D" id="1.10.150.780">
    <property type="entry name" value="Vps16, C-terminal region"/>
    <property type="match status" value="1"/>
</dbReference>
<evidence type="ECO:0000313" key="6">
    <source>
        <dbReference type="Proteomes" id="UP001150062"/>
    </source>
</evidence>
<dbReference type="InterPro" id="IPR006926">
    <property type="entry name" value="Vps16_N"/>
</dbReference>
<sequence length="830" mass="95964">MSSYSALWDELNQVRYYKQEIYSLSETLFSQLELSGYIYAGSPNGGPIAFMKDYRKAVRINSVLEANRIYVYSSSGQRVCEFSTKECGKIVNIGWDKADRLICVSVDSKIHIFTMFGDKIKEITVLKSVQSISNVVLSCIWETGVAIFNQSGDILITSLFLKQSPTLYLKPEIECQYLDIGVIRSKFSNSRTPEILLSTSTGELLTCSDSKIETQNISDTIVKFTLSPNGKILAYFTKNGKLVVTTLAHDQIFLEFDTKTICPTNLVWCGADSILCYWESRHLLLMIGPNNGVVKYLYNGPVCLIPEIDGIRIFSNDSCDFLSRVPDVVESIFRIGSDSPSSMLFEAYQYFKQRDSKADKILRSIKGNLDEAITNCLMAAGHEFDLTRQNSLINAASLGKSYVKEYDHDYFAEIGCNIRILNQIRNYLIAIPMTFNQFQKIGVERLILKLLNHRKHLLSFKISQYLKIDPKRVIEEWACDKIKFPNRENEKDDYMLYDEIMEKVQETNSKISFVKVARVAKECNKKQLAIKLINHDVHPSNAVPLLLSMGENKIALNESINSGDNDLIFLVLFHLLKKVEYNEMTNIQLFSQLGNHKKAIEQLIIYWKKTEDDNLPMLLDALERVYEIAMLNLEKAVTSTTHEERFKFLKESSNIFEKCKHNFSKSMIDDQFKLMGIQKELEKKTRVNFFGKSVNETISIMIQNNDMKTAKKMKKQFKINDRRYWWLVISTLAKFRMWEKLRLFSESKNSPIGYEPFVRVCLKNFAKKEAVKYIPKIKSIRKRAEIYFQLKMLQLATEAATQLKDEEMLNKINSYKEKVERNRLKKIHKH</sequence>